<dbReference type="EMBL" id="JAULSW010000011">
    <property type="protein sequence ID" value="KAK3367483.1"/>
    <property type="molecule type" value="Genomic_DNA"/>
</dbReference>
<evidence type="ECO:0000313" key="5">
    <source>
        <dbReference type="EMBL" id="KAK3367483.1"/>
    </source>
</evidence>
<keyword evidence="6" id="KW-1185">Reference proteome</keyword>
<evidence type="ECO:0000256" key="1">
    <source>
        <dbReference type="ARBA" id="ARBA00007645"/>
    </source>
</evidence>
<dbReference type="InterPro" id="IPR035977">
    <property type="entry name" value="Ribosomal_bL36_sp"/>
</dbReference>
<evidence type="ECO:0000313" key="6">
    <source>
        <dbReference type="Proteomes" id="UP001285441"/>
    </source>
</evidence>
<name>A0AAE0N289_9PEZI</name>
<dbReference type="GO" id="GO:0006412">
    <property type="term" value="P:translation"/>
    <property type="evidence" value="ECO:0007669"/>
    <property type="project" value="InterPro"/>
</dbReference>
<dbReference type="InterPro" id="IPR000473">
    <property type="entry name" value="Ribosomal_bL36"/>
</dbReference>
<dbReference type="GO" id="GO:1990904">
    <property type="term" value="C:ribonucleoprotein complex"/>
    <property type="evidence" value="ECO:0007669"/>
    <property type="project" value="UniProtKB-KW"/>
</dbReference>
<dbReference type="PANTHER" id="PTHR18804">
    <property type="entry name" value="RIBOSOMAL PROTEIN"/>
    <property type="match status" value="1"/>
</dbReference>
<evidence type="ECO:0000256" key="3">
    <source>
        <dbReference type="ARBA" id="ARBA00023274"/>
    </source>
</evidence>
<dbReference type="HAMAP" id="MF_00251">
    <property type="entry name" value="Ribosomal_bL36"/>
    <property type="match status" value="1"/>
</dbReference>
<keyword evidence="3 4" id="KW-0687">Ribonucleoprotein</keyword>
<dbReference type="AlphaFoldDB" id="A0AAE0N289"/>
<dbReference type="GO" id="GO:0003735">
    <property type="term" value="F:structural constituent of ribosome"/>
    <property type="evidence" value="ECO:0007669"/>
    <property type="project" value="InterPro"/>
</dbReference>
<dbReference type="Proteomes" id="UP001285441">
    <property type="component" value="Unassembled WGS sequence"/>
</dbReference>
<dbReference type="InterPro" id="IPR052010">
    <property type="entry name" value="Ribosomal_LSU_bL36"/>
</dbReference>
<dbReference type="PANTHER" id="PTHR18804:SF16">
    <property type="entry name" value="RIBOSOMAL PROTEIN"/>
    <property type="match status" value="1"/>
</dbReference>
<gene>
    <name evidence="5" type="ORF">B0H63DRAFT_82370</name>
</gene>
<dbReference type="GO" id="GO:0005840">
    <property type="term" value="C:ribosome"/>
    <property type="evidence" value="ECO:0007669"/>
    <property type="project" value="UniProtKB-KW"/>
</dbReference>
<evidence type="ECO:0000256" key="2">
    <source>
        <dbReference type="ARBA" id="ARBA00022980"/>
    </source>
</evidence>
<proteinExistence type="inferred from homology"/>
<accession>A0AAE0N289</accession>
<dbReference type="SUPFAM" id="SSF57840">
    <property type="entry name" value="Ribosomal protein L36"/>
    <property type="match status" value="1"/>
</dbReference>
<comment type="caution">
    <text evidence="5">The sequence shown here is derived from an EMBL/GenBank/DDBJ whole genome shotgun (WGS) entry which is preliminary data.</text>
</comment>
<comment type="similarity">
    <text evidence="1 4">Belongs to the bacterial ribosomal protein bL36 family.</text>
</comment>
<reference evidence="5" key="2">
    <citation type="submission" date="2023-06" db="EMBL/GenBank/DDBJ databases">
        <authorList>
            <consortium name="Lawrence Berkeley National Laboratory"/>
            <person name="Haridas S."/>
            <person name="Hensen N."/>
            <person name="Bonometti L."/>
            <person name="Westerberg I."/>
            <person name="Brannstrom I.O."/>
            <person name="Guillou S."/>
            <person name="Cros-Aarteil S."/>
            <person name="Calhoun S."/>
            <person name="Kuo A."/>
            <person name="Mondo S."/>
            <person name="Pangilinan J."/>
            <person name="Riley R."/>
            <person name="LaButti K."/>
            <person name="Andreopoulos B."/>
            <person name="Lipzen A."/>
            <person name="Chen C."/>
            <person name="Yanf M."/>
            <person name="Daum C."/>
            <person name="Ng V."/>
            <person name="Clum A."/>
            <person name="Steindorff A."/>
            <person name="Ohm R."/>
            <person name="Martin F."/>
            <person name="Silar P."/>
            <person name="Natvig D."/>
            <person name="Lalanne C."/>
            <person name="Gautier V."/>
            <person name="Ament-velasquez S.L."/>
            <person name="Kruys A."/>
            <person name="Hutchinson M.I."/>
            <person name="Powell A.J."/>
            <person name="Barry K."/>
            <person name="Miller A.N."/>
            <person name="Grigoriev I.V."/>
            <person name="Debuchy R."/>
            <person name="Gladieux P."/>
            <person name="Thoren M.H."/>
            <person name="Johannesson H."/>
        </authorList>
    </citation>
    <scope>NUCLEOTIDE SEQUENCE</scope>
    <source>
        <strain evidence="5">CBS 232.78</strain>
    </source>
</reference>
<keyword evidence="2 4" id="KW-0689">Ribosomal protein</keyword>
<evidence type="ECO:0000256" key="4">
    <source>
        <dbReference type="RuleBase" id="RU000570"/>
    </source>
</evidence>
<organism evidence="5 6">
    <name type="scientific">Podospora didyma</name>
    <dbReference type="NCBI Taxonomy" id="330526"/>
    <lineage>
        <taxon>Eukaryota</taxon>
        <taxon>Fungi</taxon>
        <taxon>Dikarya</taxon>
        <taxon>Ascomycota</taxon>
        <taxon>Pezizomycotina</taxon>
        <taxon>Sordariomycetes</taxon>
        <taxon>Sordariomycetidae</taxon>
        <taxon>Sordariales</taxon>
        <taxon>Podosporaceae</taxon>
        <taxon>Podospora</taxon>
    </lineage>
</organism>
<reference evidence="5" key="1">
    <citation type="journal article" date="2023" name="Mol. Phylogenet. Evol.">
        <title>Genome-scale phylogeny and comparative genomics of the fungal order Sordariales.</title>
        <authorList>
            <person name="Hensen N."/>
            <person name="Bonometti L."/>
            <person name="Westerberg I."/>
            <person name="Brannstrom I.O."/>
            <person name="Guillou S."/>
            <person name="Cros-Aarteil S."/>
            <person name="Calhoun S."/>
            <person name="Haridas S."/>
            <person name="Kuo A."/>
            <person name="Mondo S."/>
            <person name="Pangilinan J."/>
            <person name="Riley R."/>
            <person name="LaButti K."/>
            <person name="Andreopoulos B."/>
            <person name="Lipzen A."/>
            <person name="Chen C."/>
            <person name="Yan M."/>
            <person name="Daum C."/>
            <person name="Ng V."/>
            <person name="Clum A."/>
            <person name="Steindorff A."/>
            <person name="Ohm R.A."/>
            <person name="Martin F."/>
            <person name="Silar P."/>
            <person name="Natvig D.O."/>
            <person name="Lalanne C."/>
            <person name="Gautier V."/>
            <person name="Ament-Velasquez S.L."/>
            <person name="Kruys A."/>
            <person name="Hutchinson M.I."/>
            <person name="Powell A.J."/>
            <person name="Barry K."/>
            <person name="Miller A.N."/>
            <person name="Grigoriev I.V."/>
            <person name="Debuchy R."/>
            <person name="Gladieux P."/>
            <person name="Hiltunen Thoren M."/>
            <person name="Johannesson H."/>
        </authorList>
    </citation>
    <scope>NUCLEOTIDE SEQUENCE</scope>
    <source>
        <strain evidence="5">CBS 232.78</strain>
    </source>
</reference>
<protein>
    <recommendedName>
        <fullName evidence="4">Ribosomal protein</fullName>
    </recommendedName>
</protein>
<sequence>MSRLSILSQTARSGALATKSLAFSMRALSLATSVPSPTTKATLSLQPTFPTMQTRSLSQSILHSSSSCHHGCSRPAVHALARTASGIVESGVKIGVSIFQKQQTRGMKVQSSVKRRCEHCKVVRRKGCKRHKGHMYIICPANPRHKQRQG</sequence>
<dbReference type="Pfam" id="PF00444">
    <property type="entry name" value="Ribosomal_L36"/>
    <property type="match status" value="1"/>
</dbReference>
<dbReference type="NCBIfam" id="TIGR01022">
    <property type="entry name" value="rpmJ_bact"/>
    <property type="match status" value="1"/>
</dbReference>